<proteinExistence type="predicted"/>
<reference evidence="1" key="1">
    <citation type="submission" date="2013-11" db="EMBL/GenBank/DDBJ databases">
        <title>Microbial diversity, functional groups and degradation webs in Northern and Southern Mediterranean and Red Sea marine crude oil polluted sites.</title>
        <authorList>
            <person name="Daffonchio D."/>
            <person name="Mapelli F."/>
            <person name="Ferrer M."/>
            <person name="Richter M."/>
            <person name="Cherif A."/>
            <person name="Malkawi H.I."/>
            <person name="Yakimov M.M."/>
            <person name="Abdel-Fattah Y.R."/>
            <person name="Blaghen M."/>
            <person name="Golyshin P.N."/>
            <person name="Kalogerakis N."/>
            <person name="Boon N."/>
            <person name="Magagnini M."/>
            <person name="Fava F."/>
        </authorList>
    </citation>
    <scope>NUCLEOTIDE SEQUENCE</scope>
</reference>
<sequence>MRSKPRSVKSYCSLKPCRLKKPCHRAKTTYFLNKIGFTSILKTHRKVGFFMPLLHRIY</sequence>
<protein>
    <submittedName>
        <fullName evidence="1">Uncharacterized protein</fullName>
    </submittedName>
</protein>
<dbReference type="EMBL" id="AYSL01000338">
    <property type="protein sequence ID" value="KTF07780.1"/>
    <property type="molecule type" value="Genomic_DNA"/>
</dbReference>
<dbReference type="AlphaFoldDB" id="A0A1B6NWI4"/>
<accession>A0A1B6NWI4</accession>
<name>A0A1B6NWI4_9ZZZZ</name>
<evidence type="ECO:0000313" key="1">
    <source>
        <dbReference type="EMBL" id="KTF07780.1"/>
    </source>
</evidence>
<comment type="caution">
    <text evidence="1">The sequence shown here is derived from an EMBL/GenBank/DDBJ whole genome shotgun (WGS) entry which is preliminary data.</text>
</comment>
<organism evidence="1">
    <name type="scientific">marine sediment metagenome</name>
    <dbReference type="NCBI Taxonomy" id="412755"/>
    <lineage>
        <taxon>unclassified sequences</taxon>
        <taxon>metagenomes</taxon>
        <taxon>ecological metagenomes</taxon>
    </lineage>
</organism>
<gene>
    <name evidence="1" type="ORF">MGSAQ_000724</name>
</gene>